<dbReference type="EMBL" id="CM010725">
    <property type="protein sequence ID" value="RZC84522.1"/>
    <property type="molecule type" value="Genomic_DNA"/>
</dbReference>
<keyword evidence="2" id="KW-1185">Reference proteome</keyword>
<protein>
    <recommendedName>
        <fullName evidence="3">4Fe-4S ferredoxin-type domain-containing protein</fullName>
    </recommendedName>
</protein>
<evidence type="ECO:0000313" key="2">
    <source>
        <dbReference type="Proteomes" id="UP000316621"/>
    </source>
</evidence>
<reference evidence="1 2" key="1">
    <citation type="journal article" date="2018" name="Science">
        <title>The opium poppy genome and morphinan production.</title>
        <authorList>
            <person name="Guo L."/>
            <person name="Winzer T."/>
            <person name="Yang X."/>
            <person name="Li Y."/>
            <person name="Ning Z."/>
            <person name="He Z."/>
            <person name="Teodor R."/>
            <person name="Lu Y."/>
            <person name="Bowser T.A."/>
            <person name="Graham I.A."/>
            <person name="Ye K."/>
        </authorList>
    </citation>
    <scope>NUCLEOTIDE SEQUENCE [LARGE SCALE GENOMIC DNA]</scope>
    <source>
        <strain evidence="2">cv. HN1</strain>
        <tissue evidence="1">Leaves</tissue>
    </source>
</reference>
<dbReference type="AlphaFoldDB" id="A0A4Y7LII9"/>
<evidence type="ECO:0000313" key="1">
    <source>
        <dbReference type="EMBL" id="RZC84522.1"/>
    </source>
</evidence>
<sequence>MDLSKNHLSLNDEVHAFDAFGCLLSCSTCQGACPTCRWPRNLIFELTIRVLRSRSIVLITPLRSIYSY</sequence>
<name>A0A4Y7LII9_PAPSO</name>
<organism evidence="1 2">
    <name type="scientific">Papaver somniferum</name>
    <name type="common">Opium poppy</name>
    <dbReference type="NCBI Taxonomy" id="3469"/>
    <lineage>
        <taxon>Eukaryota</taxon>
        <taxon>Viridiplantae</taxon>
        <taxon>Streptophyta</taxon>
        <taxon>Embryophyta</taxon>
        <taxon>Tracheophyta</taxon>
        <taxon>Spermatophyta</taxon>
        <taxon>Magnoliopsida</taxon>
        <taxon>Ranunculales</taxon>
        <taxon>Papaveraceae</taxon>
        <taxon>Papaveroideae</taxon>
        <taxon>Papaver</taxon>
    </lineage>
</organism>
<dbReference type="Proteomes" id="UP000316621">
    <property type="component" value="Chromosome 11"/>
</dbReference>
<evidence type="ECO:0008006" key="3">
    <source>
        <dbReference type="Google" id="ProtNLM"/>
    </source>
</evidence>
<gene>
    <name evidence="1" type="ORF">C5167_047310</name>
</gene>
<accession>A0A4Y7LII9</accession>
<proteinExistence type="predicted"/>
<dbReference type="Gramene" id="RZC84522">
    <property type="protein sequence ID" value="RZC84522"/>
    <property type="gene ID" value="C5167_047310"/>
</dbReference>